<feature type="signal peptide" evidence="1">
    <location>
        <begin position="1"/>
        <end position="21"/>
    </location>
</feature>
<name>M2TSB9_STUST</name>
<evidence type="ECO:0000313" key="2">
    <source>
        <dbReference type="EMBL" id="EME00226.1"/>
    </source>
</evidence>
<dbReference type="RefSeq" id="WP_003300532.1">
    <property type="nucleotide sequence ID" value="NZ_AOBS01000045.1"/>
</dbReference>
<dbReference type="EMBL" id="AOBS01000045">
    <property type="protein sequence ID" value="EME00226.1"/>
    <property type="molecule type" value="Genomic_DNA"/>
</dbReference>
<proteinExistence type="predicted"/>
<protein>
    <submittedName>
        <fullName evidence="2">Uncharacterized protein</fullName>
    </submittedName>
</protein>
<reference evidence="2 3" key="1">
    <citation type="journal article" date="2013" name="Genome Announc.">
        <title>Draft Genome of Pseudomonas stutzeri Strain NF13, a Nitrogen Fixer Isolated from the Galapagos Rift Hydrothermal Vent.</title>
        <authorList>
            <person name="Pena A."/>
            <person name="Busquets A."/>
            <person name="Gomila M."/>
            <person name="Mayol J."/>
            <person name="Bosch R."/>
            <person name="Nogales B."/>
            <person name="Garcia-Valdes E."/>
            <person name="Bennasar A."/>
            <person name="Lalucat J."/>
        </authorList>
    </citation>
    <scope>NUCLEOTIDE SEQUENCE [LARGE SCALE GENOMIC DNA]</scope>
    <source>
        <strain evidence="2 3">NF13</strain>
    </source>
</reference>
<dbReference type="Proteomes" id="UP000011700">
    <property type="component" value="Unassembled WGS sequence"/>
</dbReference>
<organism evidence="2 3">
    <name type="scientific">Stutzerimonas stutzeri NF13</name>
    <dbReference type="NCBI Taxonomy" id="1212548"/>
    <lineage>
        <taxon>Bacteria</taxon>
        <taxon>Pseudomonadati</taxon>
        <taxon>Pseudomonadota</taxon>
        <taxon>Gammaproteobacteria</taxon>
        <taxon>Pseudomonadales</taxon>
        <taxon>Pseudomonadaceae</taxon>
        <taxon>Stutzerimonas</taxon>
    </lineage>
</organism>
<dbReference type="AlphaFoldDB" id="M2TSB9"/>
<feature type="chain" id="PRO_5004027039" evidence="1">
    <location>
        <begin position="22"/>
        <end position="91"/>
    </location>
</feature>
<keyword evidence="1" id="KW-0732">Signal</keyword>
<accession>M2TSB9</accession>
<sequence>MSLIKILSVASSVLFCTAVLAAPSLEALQKEGERDGKRYAQDGRNNGIKVDAAFCAVGMAAEDESRPELAQKEIEAYAKAFGNACMGRKVF</sequence>
<evidence type="ECO:0000313" key="3">
    <source>
        <dbReference type="Proteomes" id="UP000011700"/>
    </source>
</evidence>
<comment type="caution">
    <text evidence="2">The sequence shown here is derived from an EMBL/GenBank/DDBJ whole genome shotgun (WGS) entry which is preliminary data.</text>
</comment>
<dbReference type="OrthoDB" id="9860231at2"/>
<evidence type="ECO:0000256" key="1">
    <source>
        <dbReference type="SAM" id="SignalP"/>
    </source>
</evidence>
<gene>
    <name evidence="2" type="ORF">B381_10363</name>
</gene>